<dbReference type="AlphaFoldDB" id="A0A0C2NJK5"/>
<keyword evidence="2" id="KW-1185">Reference proteome</keyword>
<dbReference type="EMBL" id="JTKH01000006">
    <property type="protein sequence ID" value="KII80707.1"/>
    <property type="molecule type" value="Genomic_DNA"/>
</dbReference>
<evidence type="ECO:0000313" key="1">
    <source>
        <dbReference type="EMBL" id="KII80707.1"/>
    </source>
</evidence>
<accession>A0A0C2P2Q1</accession>
<organism evidence="1 2">
    <name type="scientific">Vibrio renipiscarius</name>
    <dbReference type="NCBI Taxonomy" id="1461322"/>
    <lineage>
        <taxon>Bacteria</taxon>
        <taxon>Pseudomonadati</taxon>
        <taxon>Pseudomonadota</taxon>
        <taxon>Gammaproteobacteria</taxon>
        <taxon>Vibrionales</taxon>
        <taxon>Vibrionaceae</taxon>
        <taxon>Vibrio</taxon>
    </lineage>
</organism>
<reference evidence="1 2" key="1">
    <citation type="submission" date="2014-11" db="EMBL/GenBank/DDBJ databases">
        <title>Draft Genome Sequence of Vibrio piscirenalis strains CECT 8603T and CECT 8604, two marine Gammaproteobacterium isolated from cultured gilthead sea bream (Sparus aurata).</title>
        <authorList>
            <person name="Arahal D.R."/>
            <person name="Rodrigo-Torres L."/>
            <person name="Lucena T."/>
            <person name="Pujalte M.J."/>
        </authorList>
    </citation>
    <scope>NUCLEOTIDE SEQUENCE [LARGE SCALE GENOMIC DNA]</scope>
    <source>
        <strain evidence="1 2">DCR 1-4-2</strain>
    </source>
</reference>
<proteinExistence type="predicted"/>
<comment type="caution">
    <text evidence="1">The sequence shown here is derived from an EMBL/GenBank/DDBJ whole genome shotgun (WGS) entry which is preliminary data.</text>
</comment>
<accession>A0A0C2NJK5</accession>
<evidence type="ECO:0000313" key="2">
    <source>
        <dbReference type="Proteomes" id="UP000031672"/>
    </source>
</evidence>
<gene>
    <name evidence="1" type="ORF">OJ16_05255</name>
</gene>
<dbReference type="RefSeq" id="WP_040988114.1">
    <property type="nucleotide sequence ID" value="NZ_JBFRUC010000003.1"/>
</dbReference>
<dbReference type="OrthoDB" id="5819165at2"/>
<dbReference type="Proteomes" id="UP000031672">
    <property type="component" value="Unassembled WGS sequence"/>
</dbReference>
<name>A0A0C2NJK5_9VIBR</name>
<protein>
    <submittedName>
        <fullName evidence="1">Uncharacterized protein</fullName>
    </submittedName>
</protein>
<sequence>MRIEFNIFENSNNWISTAHQINGDILLRNVLMKGQVSDLNVSFTYDETAHCGKIMNNHHQIIGDFEVSL</sequence>